<sequence>MTTPSDGTMPVIRQDVPTSARMYDYCLGGKDNFAVDREAMQVVSSHFPEGLDAARDNRLFLYRVVRYLARDAGIRQFLDMGSGLPTQANVHQVAQQFQPDARVVYVDNDPIVLAYGRALLAEDQSTTVIAADMVATELILTDPETQRLIDFSEPVATLFLSIGHSIVDDETLRSMFRTVWDAVAPGSFLVFSQMCGIDRAAVEEANEMSRGLGLVWRNRTPDEVAELLRGMDLVEPGLVEVVDWRPDPNQPPLAQVDEPLRPFLGAATKNRRVMEYGALLRKP</sequence>
<accession>A0ABW1KRX4</accession>
<comment type="caution">
    <text evidence="1">The sequence shown here is derived from an EMBL/GenBank/DDBJ whole genome shotgun (WGS) entry which is preliminary data.</text>
</comment>
<keyword evidence="2" id="KW-1185">Reference proteome</keyword>
<proteinExistence type="predicted"/>
<keyword evidence="1" id="KW-0808">Transferase</keyword>
<dbReference type="RefSeq" id="WP_377433859.1">
    <property type="nucleotide sequence ID" value="NZ_JBHSPR010000095.1"/>
</dbReference>
<organism evidence="1 2">
    <name type="scientific">Plantactinospora solaniradicis</name>
    <dbReference type="NCBI Taxonomy" id="1723736"/>
    <lineage>
        <taxon>Bacteria</taxon>
        <taxon>Bacillati</taxon>
        <taxon>Actinomycetota</taxon>
        <taxon>Actinomycetes</taxon>
        <taxon>Micromonosporales</taxon>
        <taxon>Micromonosporaceae</taxon>
        <taxon>Plantactinospora</taxon>
    </lineage>
</organism>
<evidence type="ECO:0000313" key="2">
    <source>
        <dbReference type="Proteomes" id="UP001596203"/>
    </source>
</evidence>
<name>A0ABW1KRX4_9ACTN</name>
<dbReference type="SUPFAM" id="SSF53335">
    <property type="entry name" value="S-adenosyl-L-methionine-dependent methyltransferases"/>
    <property type="match status" value="1"/>
</dbReference>
<dbReference type="GO" id="GO:0032259">
    <property type="term" value="P:methylation"/>
    <property type="evidence" value="ECO:0007669"/>
    <property type="project" value="UniProtKB-KW"/>
</dbReference>
<dbReference type="InterPro" id="IPR029063">
    <property type="entry name" value="SAM-dependent_MTases_sf"/>
</dbReference>
<dbReference type="Pfam" id="PF04672">
    <property type="entry name" value="Methyltransf_19"/>
    <property type="match status" value="1"/>
</dbReference>
<keyword evidence="1" id="KW-0489">Methyltransferase</keyword>
<dbReference type="GO" id="GO:0008168">
    <property type="term" value="F:methyltransferase activity"/>
    <property type="evidence" value="ECO:0007669"/>
    <property type="project" value="UniProtKB-KW"/>
</dbReference>
<dbReference type="Proteomes" id="UP001596203">
    <property type="component" value="Unassembled WGS sequence"/>
</dbReference>
<protein>
    <submittedName>
        <fullName evidence="1">SAM-dependent methyltransferase</fullName>
        <ecNumber evidence="1">2.1.1.-</ecNumber>
    </submittedName>
</protein>
<evidence type="ECO:0000313" key="1">
    <source>
        <dbReference type="EMBL" id="MFC6023493.1"/>
    </source>
</evidence>
<dbReference type="EMBL" id="JBHSPR010000095">
    <property type="protein sequence ID" value="MFC6023493.1"/>
    <property type="molecule type" value="Genomic_DNA"/>
</dbReference>
<dbReference type="PIRSF" id="PIRSF017393">
    <property type="entry name" value="MTase_SAV2177"/>
    <property type="match status" value="1"/>
</dbReference>
<gene>
    <name evidence="1" type="ORF">ACFP2T_45970</name>
</gene>
<dbReference type="Gene3D" id="3.40.50.150">
    <property type="entry name" value="Vaccinia Virus protein VP39"/>
    <property type="match status" value="1"/>
</dbReference>
<reference evidence="2" key="1">
    <citation type="journal article" date="2019" name="Int. J. Syst. Evol. Microbiol.">
        <title>The Global Catalogue of Microorganisms (GCM) 10K type strain sequencing project: providing services to taxonomists for standard genome sequencing and annotation.</title>
        <authorList>
            <consortium name="The Broad Institute Genomics Platform"/>
            <consortium name="The Broad Institute Genome Sequencing Center for Infectious Disease"/>
            <person name="Wu L."/>
            <person name="Ma J."/>
        </authorList>
    </citation>
    <scope>NUCLEOTIDE SEQUENCE [LARGE SCALE GENOMIC DNA]</scope>
    <source>
        <strain evidence="2">ZS-35-S2</strain>
    </source>
</reference>
<dbReference type="EC" id="2.1.1.-" evidence="1"/>
<dbReference type="InterPro" id="IPR006764">
    <property type="entry name" value="SAM_dep_MeTrfase_SAV2177_type"/>
</dbReference>